<dbReference type="GO" id="GO:0015293">
    <property type="term" value="F:symporter activity"/>
    <property type="evidence" value="ECO:0007669"/>
    <property type="project" value="TreeGrafter"/>
</dbReference>
<gene>
    <name evidence="4" type="ORF">H0H81_005342</name>
</gene>
<evidence type="ECO:0000313" key="4">
    <source>
        <dbReference type="EMBL" id="KAG5637220.1"/>
    </source>
</evidence>
<dbReference type="PANTHER" id="PTHR10590">
    <property type="entry name" value="SODIUM/NUCLEOSIDE COTRANSPORTER"/>
    <property type="match status" value="1"/>
</dbReference>
<feature type="compositionally biased region" description="Basic and acidic residues" evidence="1">
    <location>
        <begin position="27"/>
        <end position="50"/>
    </location>
</feature>
<sequence length="300" mass="34153">MALVQDENPYLKASSAVAVTQREQDMVKRGSTESYLKEKLNSVDEKHTESTDAPSPVEEEEDARRHANVEKIRSLAVPALALLILGWWISATVLKETRHRWIVQTFFAWWFILIIVFRYVPTTIITRPIESVWIPLIERPWYNLSYPTRLTIGWLCLLGIVFGSAFGFPLQEGTTYGDRAISVLGLAFFQFCFWLSSSKRKHIPWPTIIVGLFLQQAIALFVLKSKAGFDIFRWIATLAGDFLGQGEAGAKFFFDAETISKHWFFVNTVSQNAFIIVIHALHPIFVTSWPPSSSSLHLSK</sequence>
<dbReference type="PANTHER" id="PTHR10590:SF4">
    <property type="entry name" value="SOLUTE CARRIER FAMILY 28 MEMBER 3"/>
    <property type="match status" value="1"/>
</dbReference>
<evidence type="ECO:0000256" key="2">
    <source>
        <dbReference type="SAM" id="Phobius"/>
    </source>
</evidence>
<feature type="region of interest" description="Disordered" evidence="1">
    <location>
        <begin position="27"/>
        <end position="63"/>
    </location>
</feature>
<dbReference type="Proteomes" id="UP000717328">
    <property type="component" value="Unassembled WGS sequence"/>
</dbReference>
<dbReference type="Pfam" id="PF01773">
    <property type="entry name" value="Nucleos_tra2_N"/>
    <property type="match status" value="1"/>
</dbReference>
<keyword evidence="2" id="KW-0812">Transmembrane</keyword>
<dbReference type="GO" id="GO:0005337">
    <property type="term" value="F:nucleoside transmembrane transporter activity"/>
    <property type="evidence" value="ECO:0007669"/>
    <property type="project" value="InterPro"/>
</dbReference>
<keyword evidence="2" id="KW-0472">Membrane</keyword>
<feature type="transmembrane region" description="Helical" evidence="2">
    <location>
        <begin position="180"/>
        <end position="197"/>
    </location>
</feature>
<keyword evidence="2" id="KW-1133">Transmembrane helix</keyword>
<feature type="transmembrane region" description="Helical" evidence="2">
    <location>
        <begin position="75"/>
        <end position="94"/>
    </location>
</feature>
<dbReference type="OrthoDB" id="6075923at2759"/>
<feature type="transmembrane region" description="Helical" evidence="2">
    <location>
        <begin position="203"/>
        <end position="223"/>
    </location>
</feature>
<protein>
    <recommendedName>
        <fullName evidence="3">Concentrative nucleoside transporter N-terminal domain-containing protein</fullName>
    </recommendedName>
</protein>
<organism evidence="4 5">
    <name type="scientific">Sphagnurus paluster</name>
    <dbReference type="NCBI Taxonomy" id="117069"/>
    <lineage>
        <taxon>Eukaryota</taxon>
        <taxon>Fungi</taxon>
        <taxon>Dikarya</taxon>
        <taxon>Basidiomycota</taxon>
        <taxon>Agaricomycotina</taxon>
        <taxon>Agaricomycetes</taxon>
        <taxon>Agaricomycetidae</taxon>
        <taxon>Agaricales</taxon>
        <taxon>Tricholomatineae</taxon>
        <taxon>Lyophyllaceae</taxon>
        <taxon>Sphagnurus</taxon>
    </lineage>
</organism>
<comment type="caution">
    <text evidence="4">The sequence shown here is derived from an EMBL/GenBank/DDBJ whole genome shotgun (WGS) entry which is preliminary data.</text>
</comment>
<dbReference type="InterPro" id="IPR008276">
    <property type="entry name" value="C_nuclsd_transpt"/>
</dbReference>
<evidence type="ECO:0000313" key="5">
    <source>
        <dbReference type="Proteomes" id="UP000717328"/>
    </source>
</evidence>
<evidence type="ECO:0000259" key="3">
    <source>
        <dbReference type="Pfam" id="PF01773"/>
    </source>
</evidence>
<dbReference type="EMBL" id="JABCKI010005849">
    <property type="protein sequence ID" value="KAG5637220.1"/>
    <property type="molecule type" value="Genomic_DNA"/>
</dbReference>
<dbReference type="InterPro" id="IPR002668">
    <property type="entry name" value="CNT_N_dom"/>
</dbReference>
<reference evidence="4" key="1">
    <citation type="submission" date="2021-02" db="EMBL/GenBank/DDBJ databases">
        <authorList>
            <person name="Nieuwenhuis M."/>
            <person name="Van De Peppel L.J.J."/>
        </authorList>
    </citation>
    <scope>NUCLEOTIDE SEQUENCE</scope>
    <source>
        <strain evidence="4">D49</strain>
    </source>
</reference>
<feature type="transmembrane region" description="Helical" evidence="2">
    <location>
        <begin position="106"/>
        <end position="126"/>
    </location>
</feature>
<feature type="transmembrane region" description="Helical" evidence="2">
    <location>
        <begin position="146"/>
        <end position="168"/>
    </location>
</feature>
<reference evidence="4" key="2">
    <citation type="submission" date="2021-10" db="EMBL/GenBank/DDBJ databases">
        <title>Phylogenomics reveals ancestral predisposition of the termite-cultivated fungus Termitomyces towards a domesticated lifestyle.</title>
        <authorList>
            <person name="Auxier B."/>
            <person name="Grum-Grzhimaylo A."/>
            <person name="Cardenas M.E."/>
            <person name="Lodge J.D."/>
            <person name="Laessoe T."/>
            <person name="Pedersen O."/>
            <person name="Smith M.E."/>
            <person name="Kuyper T.W."/>
            <person name="Franco-Molano E.A."/>
            <person name="Baroni T.J."/>
            <person name="Aanen D.K."/>
        </authorList>
    </citation>
    <scope>NUCLEOTIDE SEQUENCE</scope>
    <source>
        <strain evidence="4">D49</strain>
    </source>
</reference>
<name>A0A9P7FTZ3_9AGAR</name>
<feature type="domain" description="Concentrative nucleoside transporter N-terminal" evidence="3">
    <location>
        <begin position="184"/>
        <end position="255"/>
    </location>
</feature>
<keyword evidence="5" id="KW-1185">Reference proteome</keyword>
<proteinExistence type="predicted"/>
<accession>A0A9P7FTZ3</accession>
<dbReference type="GO" id="GO:0005886">
    <property type="term" value="C:plasma membrane"/>
    <property type="evidence" value="ECO:0007669"/>
    <property type="project" value="TreeGrafter"/>
</dbReference>
<dbReference type="AlphaFoldDB" id="A0A9P7FTZ3"/>
<evidence type="ECO:0000256" key="1">
    <source>
        <dbReference type="SAM" id="MobiDB-lite"/>
    </source>
</evidence>